<gene>
    <name evidence="4" type="ORF">PsYK624_086830</name>
</gene>
<evidence type="ECO:0000256" key="3">
    <source>
        <dbReference type="ARBA" id="ARBA00023002"/>
    </source>
</evidence>
<dbReference type="PROSITE" id="PS00061">
    <property type="entry name" value="ADH_SHORT"/>
    <property type="match status" value="1"/>
</dbReference>
<dbReference type="PANTHER" id="PTHR43618:SF17">
    <property type="entry name" value="RHAMNOLIPIDS BIOSYNTHESIS 3-OXOACYL-[ACYL-CARRIER-PROTEIN] REDUCTASE"/>
    <property type="match status" value="1"/>
</dbReference>
<dbReference type="PRINTS" id="PR00081">
    <property type="entry name" value="GDHRDH"/>
</dbReference>
<dbReference type="EMBL" id="BPQB01000027">
    <property type="protein sequence ID" value="GJE92529.1"/>
    <property type="molecule type" value="Genomic_DNA"/>
</dbReference>
<dbReference type="InterPro" id="IPR036291">
    <property type="entry name" value="NAD(P)-bd_dom_sf"/>
</dbReference>
<dbReference type="Proteomes" id="UP000703269">
    <property type="component" value="Unassembled WGS sequence"/>
</dbReference>
<name>A0A9P3LFE1_9APHY</name>
<dbReference type="FunFam" id="3.40.50.720:FF:000084">
    <property type="entry name" value="Short-chain dehydrogenase reductase"/>
    <property type="match status" value="1"/>
</dbReference>
<keyword evidence="2" id="KW-0521">NADP</keyword>
<evidence type="ECO:0000313" key="4">
    <source>
        <dbReference type="EMBL" id="GJE92529.1"/>
    </source>
</evidence>
<comment type="similarity">
    <text evidence="1">Belongs to the short-chain dehydrogenases/reductases (SDR) family.</text>
</comment>
<evidence type="ECO:0000256" key="1">
    <source>
        <dbReference type="ARBA" id="ARBA00006484"/>
    </source>
</evidence>
<comment type="caution">
    <text evidence="4">The sequence shown here is derived from an EMBL/GenBank/DDBJ whole genome shotgun (WGS) entry which is preliminary data.</text>
</comment>
<dbReference type="Gene3D" id="3.40.50.720">
    <property type="entry name" value="NAD(P)-binding Rossmann-like Domain"/>
    <property type="match status" value="1"/>
</dbReference>
<protein>
    <submittedName>
        <fullName evidence="4">NAD(P)-binding protein</fullName>
    </submittedName>
</protein>
<accession>A0A9P3LFE1</accession>
<evidence type="ECO:0000313" key="5">
    <source>
        <dbReference type="Proteomes" id="UP000703269"/>
    </source>
</evidence>
<dbReference type="Pfam" id="PF13561">
    <property type="entry name" value="adh_short_C2"/>
    <property type="match status" value="1"/>
</dbReference>
<reference evidence="4 5" key="1">
    <citation type="submission" date="2021-08" db="EMBL/GenBank/DDBJ databases">
        <title>Draft Genome Sequence of Phanerochaete sordida strain YK-624.</title>
        <authorList>
            <person name="Mori T."/>
            <person name="Dohra H."/>
            <person name="Suzuki T."/>
            <person name="Kawagishi H."/>
            <person name="Hirai H."/>
        </authorList>
    </citation>
    <scope>NUCLEOTIDE SEQUENCE [LARGE SCALE GENOMIC DNA]</scope>
    <source>
        <strain evidence="4 5">YK-624</strain>
    </source>
</reference>
<dbReference type="InterPro" id="IPR002347">
    <property type="entry name" value="SDR_fam"/>
</dbReference>
<dbReference type="AlphaFoldDB" id="A0A9P3LFE1"/>
<dbReference type="OrthoDB" id="2898618at2759"/>
<keyword evidence="3" id="KW-0560">Oxidoreductase</keyword>
<dbReference type="PRINTS" id="PR00080">
    <property type="entry name" value="SDRFAMILY"/>
</dbReference>
<keyword evidence="5" id="KW-1185">Reference proteome</keyword>
<dbReference type="InterPro" id="IPR020904">
    <property type="entry name" value="Sc_DH/Rdtase_CS"/>
</dbReference>
<dbReference type="InterPro" id="IPR052178">
    <property type="entry name" value="Sec_Metab_Biosynth_SDR"/>
</dbReference>
<dbReference type="GO" id="GO:0016491">
    <property type="term" value="F:oxidoreductase activity"/>
    <property type="evidence" value="ECO:0007669"/>
    <property type="project" value="UniProtKB-KW"/>
</dbReference>
<evidence type="ECO:0000256" key="2">
    <source>
        <dbReference type="ARBA" id="ARBA00022857"/>
    </source>
</evidence>
<dbReference type="SUPFAM" id="SSF51735">
    <property type="entry name" value="NAD(P)-binding Rossmann-fold domains"/>
    <property type="match status" value="1"/>
</dbReference>
<proteinExistence type="inferred from homology"/>
<sequence length="280" mass="29320">MSSFRTNNLFNVSGKVVLVTGGSRGIGKSIATAFVANGAKVYITSRKANDCDETATELNAMGPGSCIAVPADLQKVSEVERLVAEISSKETMLHVLVNNAGAAWGDGIDEYPDEAFTKVITLNLQRVFTLTQKCLPLLRAAADNGGREGLSRIDPARIINIGSIEALEVANHETYAYAASKAGLHHLSRTFAGRLGWEGITSNTIACGAFPTKMTAATLDAVGDHIVRGTPLCRIGKPEDVGGTAVFLASPAASWMTGATITLDGGSIVAMTSMRAHAKL</sequence>
<dbReference type="PANTHER" id="PTHR43618">
    <property type="entry name" value="7-ALPHA-HYDROXYSTEROID DEHYDROGENASE"/>
    <property type="match status" value="1"/>
</dbReference>
<organism evidence="4 5">
    <name type="scientific">Phanerochaete sordida</name>
    <dbReference type="NCBI Taxonomy" id="48140"/>
    <lineage>
        <taxon>Eukaryota</taxon>
        <taxon>Fungi</taxon>
        <taxon>Dikarya</taxon>
        <taxon>Basidiomycota</taxon>
        <taxon>Agaricomycotina</taxon>
        <taxon>Agaricomycetes</taxon>
        <taxon>Polyporales</taxon>
        <taxon>Phanerochaetaceae</taxon>
        <taxon>Phanerochaete</taxon>
    </lineage>
</organism>